<sequence>MENAHVHVDVCPCLWLLCYSGVPPSLCSQAISQTRATTYVYTAASTSASESVYSSRYARLYPPTQLWSLLQISTYLHPTHTHICILISYRLMSDVELNSWMQKKRAVIRGRNFFCGFEIIWIAFSAASGMGGGEMKGVSRRRRVRVRMASVAPVGTRAAKCASLHSFSVSVAVFVGISLACWMAPGWYGEKLYTEPSQLYCAE</sequence>
<organism evidence="2 3">
    <name type="scientific">Cotesia glomerata</name>
    <name type="common">Lepidopteran parasitic wasp</name>
    <name type="synonym">Apanteles glomeratus</name>
    <dbReference type="NCBI Taxonomy" id="32391"/>
    <lineage>
        <taxon>Eukaryota</taxon>
        <taxon>Metazoa</taxon>
        <taxon>Ecdysozoa</taxon>
        <taxon>Arthropoda</taxon>
        <taxon>Hexapoda</taxon>
        <taxon>Insecta</taxon>
        <taxon>Pterygota</taxon>
        <taxon>Neoptera</taxon>
        <taxon>Endopterygota</taxon>
        <taxon>Hymenoptera</taxon>
        <taxon>Apocrita</taxon>
        <taxon>Ichneumonoidea</taxon>
        <taxon>Braconidae</taxon>
        <taxon>Microgastrinae</taxon>
        <taxon>Cotesia</taxon>
    </lineage>
</organism>
<evidence type="ECO:0000313" key="3">
    <source>
        <dbReference type="Proteomes" id="UP000826195"/>
    </source>
</evidence>
<evidence type="ECO:0000313" key="2">
    <source>
        <dbReference type="EMBL" id="KAH0550825.1"/>
    </source>
</evidence>
<feature type="transmembrane region" description="Helical" evidence="1">
    <location>
        <begin position="167"/>
        <end position="188"/>
    </location>
</feature>
<keyword evidence="1" id="KW-0472">Membrane</keyword>
<gene>
    <name evidence="2" type="ORF">KQX54_020925</name>
</gene>
<dbReference type="EMBL" id="JAHXZJ010001864">
    <property type="protein sequence ID" value="KAH0550825.1"/>
    <property type="molecule type" value="Genomic_DNA"/>
</dbReference>
<name>A0AAV7IF01_COTGL</name>
<reference evidence="2 3" key="1">
    <citation type="journal article" date="2021" name="J. Hered.">
        <title>A chromosome-level genome assembly of the parasitoid wasp, Cotesia glomerata (Hymenoptera: Braconidae).</title>
        <authorList>
            <person name="Pinto B.J."/>
            <person name="Weis J.J."/>
            <person name="Gamble T."/>
            <person name="Ode P.J."/>
            <person name="Paul R."/>
            <person name="Zaspel J.M."/>
        </authorList>
    </citation>
    <scope>NUCLEOTIDE SEQUENCE [LARGE SCALE GENOMIC DNA]</scope>
    <source>
        <strain evidence="2">CgM1</strain>
    </source>
</reference>
<comment type="caution">
    <text evidence="2">The sequence shown here is derived from an EMBL/GenBank/DDBJ whole genome shotgun (WGS) entry which is preliminary data.</text>
</comment>
<proteinExistence type="predicted"/>
<dbReference type="Proteomes" id="UP000826195">
    <property type="component" value="Unassembled WGS sequence"/>
</dbReference>
<keyword evidence="1" id="KW-0812">Transmembrane</keyword>
<evidence type="ECO:0000256" key="1">
    <source>
        <dbReference type="SAM" id="Phobius"/>
    </source>
</evidence>
<protein>
    <submittedName>
        <fullName evidence="2">Uncharacterized protein</fullName>
    </submittedName>
</protein>
<accession>A0AAV7IF01</accession>
<keyword evidence="1" id="KW-1133">Transmembrane helix</keyword>
<dbReference type="AlphaFoldDB" id="A0AAV7IF01"/>
<keyword evidence="3" id="KW-1185">Reference proteome</keyword>